<keyword evidence="6 8" id="KW-0472">Membrane</keyword>
<dbReference type="SUPFAM" id="SSF82689">
    <property type="entry name" value="Mechanosensitive channel protein MscS (YggB), C-terminal domain"/>
    <property type="match status" value="1"/>
</dbReference>
<dbReference type="RefSeq" id="WP_243478573.1">
    <property type="nucleotide sequence ID" value="NZ_CP063982.1"/>
</dbReference>
<comment type="similarity">
    <text evidence="2">Belongs to the MscS (TC 1.A.23) family.</text>
</comment>
<organism evidence="12 13">
    <name type="scientific">Orrella daihaiensis</name>
    <dbReference type="NCBI Taxonomy" id="2782176"/>
    <lineage>
        <taxon>Bacteria</taxon>
        <taxon>Pseudomonadati</taxon>
        <taxon>Pseudomonadota</taxon>
        <taxon>Betaproteobacteria</taxon>
        <taxon>Burkholderiales</taxon>
        <taxon>Alcaligenaceae</taxon>
        <taxon>Orrella</taxon>
    </lineage>
</organism>
<dbReference type="InterPro" id="IPR006686">
    <property type="entry name" value="MscS_channel_CS"/>
</dbReference>
<dbReference type="Pfam" id="PF21082">
    <property type="entry name" value="MS_channel_3rd"/>
    <property type="match status" value="1"/>
</dbReference>
<evidence type="ECO:0000256" key="7">
    <source>
        <dbReference type="SAM" id="Coils"/>
    </source>
</evidence>
<evidence type="ECO:0000256" key="8">
    <source>
        <dbReference type="SAM" id="Phobius"/>
    </source>
</evidence>
<dbReference type="Gene3D" id="2.30.30.60">
    <property type="match status" value="1"/>
</dbReference>
<evidence type="ECO:0000259" key="11">
    <source>
        <dbReference type="Pfam" id="PF21082"/>
    </source>
</evidence>
<dbReference type="InterPro" id="IPR011014">
    <property type="entry name" value="MscS_channel_TM-2"/>
</dbReference>
<dbReference type="InterPro" id="IPR052702">
    <property type="entry name" value="MscS-like_channel"/>
</dbReference>
<feature type="domain" description="Mechanosensitive ion channel MscS C-terminal" evidence="11">
    <location>
        <begin position="674"/>
        <end position="756"/>
    </location>
</feature>
<evidence type="ECO:0000256" key="1">
    <source>
        <dbReference type="ARBA" id="ARBA00004651"/>
    </source>
</evidence>
<dbReference type="InterPro" id="IPR049278">
    <property type="entry name" value="MS_channel_C"/>
</dbReference>
<feature type="chain" id="PRO_5046839709" evidence="9">
    <location>
        <begin position="23"/>
        <end position="773"/>
    </location>
</feature>
<evidence type="ECO:0000256" key="2">
    <source>
        <dbReference type="ARBA" id="ARBA00008017"/>
    </source>
</evidence>
<dbReference type="SUPFAM" id="SSF50182">
    <property type="entry name" value="Sm-like ribonucleoproteins"/>
    <property type="match status" value="1"/>
</dbReference>
<dbReference type="Proteomes" id="UP000831607">
    <property type="component" value="Chromosome"/>
</dbReference>
<evidence type="ECO:0000256" key="5">
    <source>
        <dbReference type="ARBA" id="ARBA00022989"/>
    </source>
</evidence>
<feature type="coiled-coil region" evidence="7">
    <location>
        <begin position="165"/>
        <end position="223"/>
    </location>
</feature>
<feature type="coiled-coil region" evidence="7">
    <location>
        <begin position="54"/>
        <end position="81"/>
    </location>
</feature>
<keyword evidence="3" id="KW-1003">Cell membrane</keyword>
<name>A0ABY4AIQ1_9BURK</name>
<evidence type="ECO:0000313" key="12">
    <source>
        <dbReference type="EMBL" id="UOD50175.1"/>
    </source>
</evidence>
<feature type="transmembrane region" description="Helical" evidence="8">
    <location>
        <begin position="579"/>
        <end position="599"/>
    </location>
</feature>
<dbReference type="PANTHER" id="PTHR30347:SF1">
    <property type="entry name" value="MECHANOSENSITIVE CHANNEL MSCK"/>
    <property type="match status" value="1"/>
</dbReference>
<accession>A0ABY4AIQ1</accession>
<dbReference type="SUPFAM" id="SSF82861">
    <property type="entry name" value="Mechanosensitive channel protein MscS (YggB), transmembrane region"/>
    <property type="match status" value="1"/>
</dbReference>
<evidence type="ECO:0000313" key="13">
    <source>
        <dbReference type="Proteomes" id="UP000831607"/>
    </source>
</evidence>
<keyword evidence="9" id="KW-0732">Signal</keyword>
<comment type="subcellular location">
    <subcellularLocation>
        <location evidence="1">Cell membrane</location>
        <topology evidence="1">Multi-pass membrane protein</topology>
    </subcellularLocation>
</comment>
<dbReference type="InterPro" id="IPR006685">
    <property type="entry name" value="MscS_channel_2nd"/>
</dbReference>
<dbReference type="Pfam" id="PF00924">
    <property type="entry name" value="MS_channel_2nd"/>
    <property type="match status" value="1"/>
</dbReference>
<dbReference type="InterPro" id="IPR023408">
    <property type="entry name" value="MscS_beta-dom_sf"/>
</dbReference>
<keyword evidence="13" id="KW-1185">Reference proteome</keyword>
<dbReference type="PANTHER" id="PTHR30347">
    <property type="entry name" value="POTASSIUM CHANNEL RELATED"/>
    <property type="match status" value="1"/>
</dbReference>
<evidence type="ECO:0000256" key="4">
    <source>
        <dbReference type="ARBA" id="ARBA00022692"/>
    </source>
</evidence>
<feature type="transmembrane region" description="Helical" evidence="8">
    <location>
        <begin position="514"/>
        <end position="532"/>
    </location>
</feature>
<proteinExistence type="inferred from homology"/>
<dbReference type="InterPro" id="IPR011066">
    <property type="entry name" value="MscS_channel_C_sf"/>
</dbReference>
<dbReference type="Gene3D" id="1.10.287.1260">
    <property type="match status" value="1"/>
</dbReference>
<dbReference type="InterPro" id="IPR010920">
    <property type="entry name" value="LSM_dom_sf"/>
</dbReference>
<feature type="domain" description="Mechanosensitive ion channel MscS" evidence="10">
    <location>
        <begin position="598"/>
        <end position="663"/>
    </location>
</feature>
<gene>
    <name evidence="12" type="ORF">DHf2319_12150</name>
</gene>
<evidence type="ECO:0000256" key="3">
    <source>
        <dbReference type="ARBA" id="ARBA00022475"/>
    </source>
</evidence>
<feature type="signal peptide" evidence="9">
    <location>
        <begin position="1"/>
        <end position="22"/>
    </location>
</feature>
<sequence>MRLALVLSLTIAALLTSVQASAQTSVFSGMMRGSDAATIASQQTPRPEDIAQQITTLQGDLADAKREVALQRAQFETFKQQASSLTSLAQSLLDVQELSVQRYHHAIDGLHSLQRLIMEARQRQQQLTAWQPPADGPPWPLQLADDTYLLMTESRVLADQYLLHGQLLQNSRQALLNEKQTLEAQIRQTRSVPGTASDLLDQRQELAVRLQQAELKAVDLELVFADIFVQTNDLNRVIAELSHQISRKDWLYMDNRFYLDEPAFSRIEQQVQQNITGLLVQQEGIREDNDKAIAAFNEASAELQRIQSADTVNTETVVAAERAMMLASDQAKLQRLRRDVAFYRYEMLEITKQLWQIRFDLYQNQHSSSNLAELNTVFGDMAAQIAGWEQYNQTVSAQTQRERQAFLDGAVLSPTKAEGDYLRARADIMQQYIDTLAQAMSQLTSTQFLLNITLREVETFEHQAPLWQRVLNLGGDVADIASDIWHYEIFTVSDTVTVEGRPITTLRSVTVGKSIGALLILVVGLLLVKRIVSSAMNMALRRNRIGASTSIIITRWISLFAGLTLIVFSLVLMDIPLSIFAFAGGALAIGIGFGAQHLLQNLISGLILLLEKPVRVGDWIEIGGVTGSVTSIGIRFSTLTSATGTEHLIPNSALVQEKLVNWTYSSPDVRREVHVWVDYRADAQTVSNILINVAKDHPVVMDVPEPRVLLDGFTERGMQFKLQFWAPMLAKVSGPVVMSEIRKEIHARFTEYGIAFAHPMRSITLEQNTGEQT</sequence>
<evidence type="ECO:0000259" key="10">
    <source>
        <dbReference type="Pfam" id="PF00924"/>
    </source>
</evidence>
<protein>
    <submittedName>
        <fullName evidence="12">Mechanosensitive ion channel</fullName>
    </submittedName>
</protein>
<evidence type="ECO:0000256" key="9">
    <source>
        <dbReference type="SAM" id="SignalP"/>
    </source>
</evidence>
<keyword evidence="4 8" id="KW-0812">Transmembrane</keyword>
<dbReference type="Gene3D" id="3.30.70.100">
    <property type="match status" value="1"/>
</dbReference>
<keyword evidence="5 8" id="KW-1133">Transmembrane helix</keyword>
<evidence type="ECO:0000256" key="6">
    <source>
        <dbReference type="ARBA" id="ARBA00023136"/>
    </source>
</evidence>
<dbReference type="EMBL" id="CP063982">
    <property type="protein sequence ID" value="UOD50175.1"/>
    <property type="molecule type" value="Genomic_DNA"/>
</dbReference>
<reference evidence="12 13" key="1">
    <citation type="submission" date="2020-11" db="EMBL/GenBank/DDBJ databases">
        <title>Algicoccus daihaiensis sp.nov., isolated from Daihai Lake in Inner Mongolia.</title>
        <authorList>
            <person name="Kai J."/>
        </authorList>
    </citation>
    <scope>NUCLEOTIDE SEQUENCE [LARGE SCALE GENOMIC DNA]</scope>
    <source>
        <strain evidence="13">f23</strain>
    </source>
</reference>
<dbReference type="PROSITE" id="PS01246">
    <property type="entry name" value="UPF0003"/>
    <property type="match status" value="1"/>
</dbReference>
<keyword evidence="7" id="KW-0175">Coiled coil</keyword>
<feature type="transmembrane region" description="Helical" evidence="8">
    <location>
        <begin position="553"/>
        <end position="573"/>
    </location>
</feature>